<evidence type="ECO:0000313" key="1">
    <source>
        <dbReference type="EMBL" id="TGY77307.1"/>
    </source>
</evidence>
<dbReference type="EMBL" id="SRYB01000027">
    <property type="protein sequence ID" value="TGY77307.1"/>
    <property type="molecule type" value="Genomic_DNA"/>
</dbReference>
<gene>
    <name evidence="1" type="ORF">E5331_15340</name>
</gene>
<keyword evidence="2" id="KW-1185">Reference proteome</keyword>
<dbReference type="Proteomes" id="UP000306319">
    <property type="component" value="Unassembled WGS sequence"/>
</dbReference>
<protein>
    <submittedName>
        <fullName evidence="1">Uncharacterized protein</fullName>
    </submittedName>
</protein>
<evidence type="ECO:0000313" key="2">
    <source>
        <dbReference type="Proteomes" id="UP000306319"/>
    </source>
</evidence>
<comment type="caution">
    <text evidence="1">The sequence shown here is derived from an EMBL/GenBank/DDBJ whole genome shotgun (WGS) entry which is preliminary data.</text>
</comment>
<name>A0AC61RBY0_9BACT</name>
<sequence>MKKFFSVIVMAVALFTSMGFTACSDNDDNDIPEVVISYDKLPTAAKTFVETYYPGVEVWRVEKETDKGVVLYDVDFKNGHEVTFDSNGEWLEVDAPDGQSIPAGIVPVTIEQYLEQNYSGYGVNDITKVAAGYEIELVSGVDLLFDQDGNFLRFD</sequence>
<organism evidence="1 2">
    <name type="scientific">Lepagella muris</name>
    <dbReference type="NCBI Taxonomy" id="3032870"/>
    <lineage>
        <taxon>Bacteria</taxon>
        <taxon>Pseudomonadati</taxon>
        <taxon>Bacteroidota</taxon>
        <taxon>Bacteroidia</taxon>
        <taxon>Bacteroidales</taxon>
        <taxon>Muribaculaceae</taxon>
        <taxon>Lepagella</taxon>
    </lineage>
</organism>
<reference evidence="1" key="1">
    <citation type="submission" date="2019-04" db="EMBL/GenBank/DDBJ databases">
        <title>Microbes associate with the intestines of laboratory mice.</title>
        <authorList>
            <person name="Navarre W."/>
            <person name="Wong E."/>
            <person name="Huang K."/>
            <person name="Tropini C."/>
            <person name="Ng K."/>
            <person name="Yu B."/>
        </authorList>
    </citation>
    <scope>NUCLEOTIDE SEQUENCE</scope>
    <source>
        <strain evidence="1">NM04_E33</strain>
    </source>
</reference>
<proteinExistence type="predicted"/>
<accession>A0AC61RBY0</accession>